<feature type="compositionally biased region" description="Basic and acidic residues" evidence="4">
    <location>
        <begin position="148"/>
        <end position="160"/>
    </location>
</feature>
<gene>
    <name evidence="5" type="ORF">DCAF_LOCUS21189</name>
</gene>
<dbReference type="InterPro" id="IPR031425">
    <property type="entry name" value="NPR1/NH1-interacting"/>
</dbReference>
<evidence type="ECO:0008006" key="7">
    <source>
        <dbReference type="Google" id="ProtNLM"/>
    </source>
</evidence>
<keyword evidence="3" id="KW-0539">Nucleus</keyword>
<dbReference type="PANTHER" id="PTHR33669">
    <property type="entry name" value="PROTEIN NEGATIVE REGULATOR OF RESISTANCE"/>
    <property type="match status" value="1"/>
</dbReference>
<dbReference type="GO" id="GO:0005634">
    <property type="term" value="C:nucleus"/>
    <property type="evidence" value="ECO:0007669"/>
    <property type="project" value="UniProtKB-SubCell"/>
</dbReference>
<protein>
    <recommendedName>
        <fullName evidence="7">Protein NIM1-INTERACTING 1</fullName>
    </recommendedName>
</protein>
<dbReference type="GO" id="GO:0010112">
    <property type="term" value="P:regulation of systemic acquired resistance"/>
    <property type="evidence" value="ECO:0007669"/>
    <property type="project" value="InterPro"/>
</dbReference>
<evidence type="ECO:0000256" key="3">
    <source>
        <dbReference type="ARBA" id="ARBA00023242"/>
    </source>
</evidence>
<name>A0AAV1SAJ4_9ROSI</name>
<reference evidence="5 6" key="1">
    <citation type="submission" date="2024-01" db="EMBL/GenBank/DDBJ databases">
        <authorList>
            <person name="Waweru B."/>
        </authorList>
    </citation>
    <scope>NUCLEOTIDE SEQUENCE [LARGE SCALE GENOMIC DNA]</scope>
</reference>
<dbReference type="PANTHER" id="PTHR33669:SF1">
    <property type="entry name" value="PROTEIN NIM1-INTERACTING 1"/>
    <property type="match status" value="1"/>
</dbReference>
<proteinExistence type="inferred from homology"/>
<feature type="region of interest" description="Disordered" evidence="4">
    <location>
        <begin position="135"/>
        <end position="169"/>
    </location>
</feature>
<dbReference type="Proteomes" id="UP001314170">
    <property type="component" value="Unassembled WGS sequence"/>
</dbReference>
<comment type="caution">
    <text evidence="5">The sequence shown here is derived from an EMBL/GenBank/DDBJ whole genome shotgun (WGS) entry which is preliminary data.</text>
</comment>
<accession>A0AAV1SAJ4</accession>
<keyword evidence="6" id="KW-1185">Reference proteome</keyword>
<feature type="region of interest" description="Disordered" evidence="4">
    <location>
        <begin position="92"/>
        <end position="121"/>
    </location>
</feature>
<sequence>MHDVRLITSANQPNSCLDILDARTNSPTLAGWGIFVFSIFNQLRFSGAGVLLSDMENEKVKGSVDNIGELDEQEDQKMEQFFALIRSFQDARNRRKDEMEEKQQKKKARGPNDQEQQSSWVPSFEWEDFTKDIQFRNPPLIFPGPCNNEKKLEDKKPKEDDGLDLGLTL</sequence>
<evidence type="ECO:0000313" key="6">
    <source>
        <dbReference type="Proteomes" id="UP001314170"/>
    </source>
</evidence>
<organism evidence="5 6">
    <name type="scientific">Dovyalis caffra</name>
    <dbReference type="NCBI Taxonomy" id="77055"/>
    <lineage>
        <taxon>Eukaryota</taxon>
        <taxon>Viridiplantae</taxon>
        <taxon>Streptophyta</taxon>
        <taxon>Embryophyta</taxon>
        <taxon>Tracheophyta</taxon>
        <taxon>Spermatophyta</taxon>
        <taxon>Magnoliopsida</taxon>
        <taxon>eudicotyledons</taxon>
        <taxon>Gunneridae</taxon>
        <taxon>Pentapetalae</taxon>
        <taxon>rosids</taxon>
        <taxon>fabids</taxon>
        <taxon>Malpighiales</taxon>
        <taxon>Salicaceae</taxon>
        <taxon>Flacourtieae</taxon>
        <taxon>Dovyalis</taxon>
    </lineage>
</organism>
<comment type="subcellular location">
    <subcellularLocation>
        <location evidence="1">Nucleus</location>
    </subcellularLocation>
</comment>
<evidence type="ECO:0000256" key="4">
    <source>
        <dbReference type="SAM" id="MobiDB-lite"/>
    </source>
</evidence>
<comment type="similarity">
    <text evidence="2">Belongs to the NPR1-interactor family.</text>
</comment>
<dbReference type="EMBL" id="CAWUPB010001173">
    <property type="protein sequence ID" value="CAK7348489.1"/>
    <property type="molecule type" value="Genomic_DNA"/>
</dbReference>
<evidence type="ECO:0000256" key="2">
    <source>
        <dbReference type="ARBA" id="ARBA00009937"/>
    </source>
</evidence>
<evidence type="ECO:0000313" key="5">
    <source>
        <dbReference type="EMBL" id="CAK7348489.1"/>
    </source>
</evidence>
<dbReference type="Pfam" id="PF15699">
    <property type="entry name" value="NPR1_interact"/>
    <property type="match status" value="1"/>
</dbReference>
<feature type="compositionally biased region" description="Basic and acidic residues" evidence="4">
    <location>
        <begin position="92"/>
        <end position="103"/>
    </location>
</feature>
<dbReference type="AlphaFoldDB" id="A0AAV1SAJ4"/>
<evidence type="ECO:0000256" key="1">
    <source>
        <dbReference type="ARBA" id="ARBA00004123"/>
    </source>
</evidence>